<dbReference type="Proteomes" id="UP000694395">
    <property type="component" value="Unassembled WGS sequence"/>
</dbReference>
<organism evidence="8 9">
    <name type="scientific">Oncorhynchus mykiss</name>
    <name type="common">Rainbow trout</name>
    <name type="synonym">Salmo gairdneri</name>
    <dbReference type="NCBI Taxonomy" id="8022"/>
    <lineage>
        <taxon>Eukaryota</taxon>
        <taxon>Metazoa</taxon>
        <taxon>Chordata</taxon>
        <taxon>Craniata</taxon>
        <taxon>Vertebrata</taxon>
        <taxon>Euteleostomi</taxon>
        <taxon>Actinopterygii</taxon>
        <taxon>Neopterygii</taxon>
        <taxon>Teleostei</taxon>
        <taxon>Protacanthopterygii</taxon>
        <taxon>Salmoniformes</taxon>
        <taxon>Salmonidae</taxon>
        <taxon>Salmoninae</taxon>
        <taxon>Oncorhynchus</taxon>
    </lineage>
</organism>
<evidence type="ECO:0000256" key="5">
    <source>
        <dbReference type="ARBA" id="ARBA00022989"/>
    </source>
</evidence>
<dbReference type="PANTHER" id="PTHR31592:SF1">
    <property type="entry name" value="TRANSMEMBRANE PROTEIN 192"/>
    <property type="match status" value="1"/>
</dbReference>
<evidence type="ECO:0000256" key="4">
    <source>
        <dbReference type="ARBA" id="ARBA00022692"/>
    </source>
</evidence>
<proteinExistence type="inferred from homology"/>
<reference evidence="8" key="2">
    <citation type="submission" date="2025-09" db="UniProtKB">
        <authorList>
            <consortium name="Ensembl"/>
        </authorList>
    </citation>
    <scope>IDENTIFICATION</scope>
</reference>
<dbReference type="PANTHER" id="PTHR31592">
    <property type="entry name" value="TRANSMEMBRANE PROTEIN 192"/>
    <property type="match status" value="1"/>
</dbReference>
<dbReference type="Pfam" id="PF14802">
    <property type="entry name" value="TMEM192"/>
    <property type="match status" value="1"/>
</dbReference>
<comment type="subcellular location">
    <subcellularLocation>
        <location evidence="1">Membrane</location>
        <topology evidence="1">Multi-pass membrane protein</topology>
    </subcellularLocation>
</comment>
<feature type="transmembrane region" description="Helical" evidence="7">
    <location>
        <begin position="94"/>
        <end position="115"/>
    </location>
</feature>
<evidence type="ECO:0000256" key="6">
    <source>
        <dbReference type="ARBA" id="ARBA00023136"/>
    </source>
</evidence>
<comment type="similarity">
    <text evidence="2">Belongs to the TMEM192 family.</text>
</comment>
<dbReference type="OrthoDB" id="6277625at2759"/>
<dbReference type="AlphaFoldDB" id="A0A8L0DV17"/>
<name>A0A8L0DV17_ONCMY</name>
<dbReference type="GO" id="GO:0005765">
    <property type="term" value="C:lysosomal membrane"/>
    <property type="evidence" value="ECO:0007669"/>
    <property type="project" value="TreeGrafter"/>
</dbReference>
<feature type="transmembrane region" description="Helical" evidence="7">
    <location>
        <begin position="168"/>
        <end position="191"/>
    </location>
</feature>
<evidence type="ECO:0000256" key="7">
    <source>
        <dbReference type="SAM" id="Phobius"/>
    </source>
</evidence>
<evidence type="ECO:0000256" key="3">
    <source>
        <dbReference type="ARBA" id="ARBA00014635"/>
    </source>
</evidence>
<evidence type="ECO:0000256" key="2">
    <source>
        <dbReference type="ARBA" id="ARBA00006314"/>
    </source>
</evidence>
<evidence type="ECO:0000313" key="9">
    <source>
        <dbReference type="Proteomes" id="UP000694395"/>
    </source>
</evidence>
<keyword evidence="5 7" id="KW-1133">Transmembrane helix</keyword>
<dbReference type="GeneID" id="110514205"/>
<dbReference type="GO" id="GO:0005770">
    <property type="term" value="C:late endosome"/>
    <property type="evidence" value="ECO:0007669"/>
    <property type="project" value="TreeGrafter"/>
</dbReference>
<dbReference type="RefSeq" id="XP_036827919.1">
    <property type="nucleotide sequence ID" value="XM_036972024.1"/>
</dbReference>
<keyword evidence="6 7" id="KW-0472">Membrane</keyword>
<protein>
    <recommendedName>
        <fullName evidence="3">Transmembrane protein 192</fullName>
    </recommendedName>
</protein>
<dbReference type="KEGG" id="omy:110514205"/>
<dbReference type="InterPro" id="IPR029399">
    <property type="entry name" value="TMEM192"/>
</dbReference>
<keyword evidence="9" id="KW-1185">Reference proteome</keyword>
<accession>A0A8L0DV17</accession>
<keyword evidence="4 7" id="KW-0812">Transmembrane</keyword>
<dbReference type="RefSeq" id="XP_036827920.1">
    <property type="nucleotide sequence ID" value="XM_036972025.1"/>
</dbReference>
<sequence length="259" mass="28890">MESEGMSHHAVSSSVDVSQSVEEDPLVDGPLISHDALQSAIRREFITLPTHCPAVLLLLLQVVYVSLSVCVAVVCVFEVGREECVRVLGNVRGQSVVVIGKVFVWLCVLLFGVCVQHHHSRVRSRGYLRFYRDNRTLKHLPFLIHSAGNTAVLVVMSADLPEADHLPVYLLLGILGLELLVSLPCLIIYTVRVVRFNRDRAGPDISQEEPSNSYNTTETGFREGSSLEEVVEKQADLIDYLKQHNTLLSKRLLNMTVQH</sequence>
<feature type="transmembrane region" description="Helical" evidence="7">
    <location>
        <begin position="136"/>
        <end position="156"/>
    </location>
</feature>
<evidence type="ECO:0000256" key="1">
    <source>
        <dbReference type="ARBA" id="ARBA00004141"/>
    </source>
</evidence>
<reference evidence="8" key="1">
    <citation type="submission" date="2025-08" db="UniProtKB">
        <authorList>
            <consortium name="Ensembl"/>
        </authorList>
    </citation>
    <scope>IDENTIFICATION</scope>
</reference>
<gene>
    <name evidence="8" type="primary">LOC110514205</name>
</gene>
<dbReference type="GeneTree" id="ENSGT00390000013749"/>
<feature type="transmembrane region" description="Helical" evidence="7">
    <location>
        <begin position="52"/>
        <end position="74"/>
    </location>
</feature>
<dbReference type="Ensembl" id="ENSOMYT00000144077.1">
    <property type="protein sequence ID" value="ENSOMYP00000141166.1"/>
    <property type="gene ID" value="ENSOMYG00000075172.1"/>
</dbReference>
<evidence type="ECO:0000313" key="8">
    <source>
        <dbReference type="Ensembl" id="ENSOMYP00000141166.1"/>
    </source>
</evidence>